<gene>
    <name evidence="1" type="primary">5569817</name>
</gene>
<dbReference type="GO" id="GO:1902936">
    <property type="term" value="F:phosphatidylinositol bisphosphate binding"/>
    <property type="evidence" value="ECO:0007669"/>
    <property type="project" value="TreeGrafter"/>
</dbReference>
<keyword evidence="2" id="KW-1185">Reference proteome</keyword>
<dbReference type="PANTHER" id="PTHR10174">
    <property type="entry name" value="ALPHA-TOCOPHEROL TRANSFER PROTEIN-RELATED"/>
    <property type="match status" value="1"/>
</dbReference>
<dbReference type="Pfam" id="PF00650">
    <property type="entry name" value="CRAL_TRIO"/>
    <property type="match status" value="1"/>
</dbReference>
<dbReference type="Gene3D" id="1.10.8.20">
    <property type="entry name" value="N-terminal domain of phosphatidylinositol transfer protein sec14p"/>
    <property type="match status" value="1"/>
</dbReference>
<accession>A0A6I8T4Q7</accession>
<dbReference type="InterPro" id="IPR036273">
    <property type="entry name" value="CRAL/TRIO_N_dom_sf"/>
</dbReference>
<dbReference type="Gene3D" id="1.20.5.1200">
    <property type="entry name" value="Alpha-tocopherol transfer"/>
    <property type="match status" value="1"/>
</dbReference>
<evidence type="ECO:0000313" key="2">
    <source>
        <dbReference type="Proteomes" id="UP000008820"/>
    </source>
</evidence>
<reference evidence="1 2" key="1">
    <citation type="submission" date="2017-06" db="EMBL/GenBank/DDBJ databases">
        <title>Aedes aegypti genome working group (AGWG) sequencing and assembly.</title>
        <authorList>
            <consortium name="Aedes aegypti Genome Working Group (AGWG)"/>
            <person name="Matthews B.J."/>
        </authorList>
    </citation>
    <scope>NUCLEOTIDE SEQUENCE [LARGE SCALE GENOMIC DNA]</scope>
    <source>
        <strain evidence="1 2">LVP_AGWG</strain>
    </source>
</reference>
<sequence>MSIKRNDKDFPYIDLGNGFMIYVQAEEYTDPALKAKAEKELNETPENVEKSLSELRTLLKTDKDLFVPVENDPYLITFLRANQYIPQKTFQMIQNAYRLKSKSKEYYENTPNPSSIRHVFDEGMIWFMPERDANDGAAICVVEVGKKWNTAKVSIIELIAAIRICVECALLDPETQLHGIKVIFDTEGLSMSQIAQNTPKHACMILDWVQKSCPFRLRGVHVVNNSMLFNILFAIFKPFISKELREKLFFHNKDWKSLTKQISPSCLRPKYGGTLAAPEYEGQLLGDFMQLYDKHFDTLDAYGYVDGAGQRRSK</sequence>
<dbReference type="Gene3D" id="3.40.525.10">
    <property type="entry name" value="CRAL-TRIO lipid binding domain"/>
    <property type="match status" value="1"/>
</dbReference>
<dbReference type="GO" id="GO:0016020">
    <property type="term" value="C:membrane"/>
    <property type="evidence" value="ECO:0007669"/>
    <property type="project" value="TreeGrafter"/>
</dbReference>
<dbReference type="InterPro" id="IPR001251">
    <property type="entry name" value="CRAL-TRIO_dom"/>
</dbReference>
<dbReference type="OrthoDB" id="75724at2759"/>
<dbReference type="CDD" id="cd00170">
    <property type="entry name" value="SEC14"/>
    <property type="match status" value="1"/>
</dbReference>
<organism evidence="1 2">
    <name type="scientific">Aedes aegypti</name>
    <name type="common">Yellowfever mosquito</name>
    <name type="synonym">Culex aegypti</name>
    <dbReference type="NCBI Taxonomy" id="7159"/>
    <lineage>
        <taxon>Eukaryota</taxon>
        <taxon>Metazoa</taxon>
        <taxon>Ecdysozoa</taxon>
        <taxon>Arthropoda</taxon>
        <taxon>Hexapoda</taxon>
        <taxon>Insecta</taxon>
        <taxon>Pterygota</taxon>
        <taxon>Neoptera</taxon>
        <taxon>Endopterygota</taxon>
        <taxon>Diptera</taxon>
        <taxon>Nematocera</taxon>
        <taxon>Culicoidea</taxon>
        <taxon>Culicidae</taxon>
        <taxon>Culicinae</taxon>
        <taxon>Aedini</taxon>
        <taxon>Aedes</taxon>
        <taxon>Stegomyia</taxon>
    </lineage>
</organism>
<evidence type="ECO:0000313" key="1">
    <source>
        <dbReference type="EnsemblMetazoa" id="AAEL001318-PB"/>
    </source>
</evidence>
<dbReference type="PRINTS" id="PR00180">
    <property type="entry name" value="CRETINALDHBP"/>
</dbReference>
<dbReference type="SUPFAM" id="SSF52087">
    <property type="entry name" value="CRAL/TRIO domain"/>
    <property type="match status" value="1"/>
</dbReference>
<protein>
    <submittedName>
        <fullName evidence="1">Uncharacterized protein</fullName>
    </submittedName>
</protein>
<dbReference type="PROSITE" id="PS50191">
    <property type="entry name" value="CRAL_TRIO"/>
    <property type="match status" value="1"/>
</dbReference>
<dbReference type="SMART" id="SM00516">
    <property type="entry name" value="SEC14"/>
    <property type="match status" value="1"/>
</dbReference>
<name>A0A6I8T4Q7_AEDAE</name>
<dbReference type="AlphaFoldDB" id="A0A6I8T4Q7"/>
<reference evidence="1" key="2">
    <citation type="submission" date="2020-05" db="UniProtKB">
        <authorList>
            <consortium name="EnsemblMetazoa"/>
        </authorList>
    </citation>
    <scope>IDENTIFICATION</scope>
    <source>
        <strain evidence="1">LVP_AGWG</strain>
    </source>
</reference>
<dbReference type="SUPFAM" id="SSF46938">
    <property type="entry name" value="CRAL/TRIO N-terminal domain"/>
    <property type="match status" value="1"/>
</dbReference>
<dbReference type="EnsemblMetazoa" id="AAEL001318-RB">
    <property type="protein sequence ID" value="AAEL001318-PB"/>
    <property type="gene ID" value="AAEL001318"/>
</dbReference>
<dbReference type="Proteomes" id="UP000008820">
    <property type="component" value="Chromosome 2"/>
</dbReference>
<dbReference type="PANTHER" id="PTHR10174:SF38">
    <property type="entry name" value="HL01515P"/>
    <property type="match status" value="1"/>
</dbReference>
<dbReference type="InParanoid" id="A0A6I8T4Q7"/>
<dbReference type="InterPro" id="IPR036865">
    <property type="entry name" value="CRAL-TRIO_dom_sf"/>
</dbReference>
<proteinExistence type="predicted"/>